<protein>
    <recommendedName>
        <fullName evidence="5">50S ribosomal protein L21</fullName>
    </recommendedName>
</protein>
<evidence type="ECO:0000313" key="3">
    <source>
        <dbReference type="EMBL" id="GLR19416.1"/>
    </source>
</evidence>
<accession>A0AA37SVA8</accession>
<keyword evidence="1" id="KW-0175">Coiled coil</keyword>
<feature type="transmembrane region" description="Helical" evidence="2">
    <location>
        <begin position="13"/>
        <end position="35"/>
    </location>
</feature>
<dbReference type="RefSeq" id="WP_235291886.1">
    <property type="nucleotide sequence ID" value="NZ_BSOH01000027.1"/>
</dbReference>
<reference evidence="3" key="2">
    <citation type="submission" date="2023-01" db="EMBL/GenBank/DDBJ databases">
        <title>Draft genome sequence of Portibacter lacus strain NBRC 108769.</title>
        <authorList>
            <person name="Sun Q."/>
            <person name="Mori K."/>
        </authorList>
    </citation>
    <scope>NUCLEOTIDE SEQUENCE</scope>
    <source>
        <strain evidence="3">NBRC 108769</strain>
    </source>
</reference>
<keyword evidence="2" id="KW-0812">Transmembrane</keyword>
<feature type="coiled-coil region" evidence="1">
    <location>
        <begin position="35"/>
        <end position="104"/>
    </location>
</feature>
<dbReference type="AlphaFoldDB" id="A0AA37SVA8"/>
<keyword evidence="2" id="KW-1133">Transmembrane helix</keyword>
<evidence type="ECO:0000313" key="4">
    <source>
        <dbReference type="Proteomes" id="UP001156666"/>
    </source>
</evidence>
<comment type="caution">
    <text evidence="3">The sequence shown here is derived from an EMBL/GenBank/DDBJ whole genome shotgun (WGS) entry which is preliminary data.</text>
</comment>
<dbReference type="Gene3D" id="1.10.150.20">
    <property type="entry name" value="5' to 3' exonuclease, C-terminal subdomain"/>
    <property type="match status" value="2"/>
</dbReference>
<name>A0AA37SVA8_9BACT</name>
<dbReference type="Proteomes" id="UP001156666">
    <property type="component" value="Unassembled WGS sequence"/>
</dbReference>
<gene>
    <name evidence="3" type="ORF">GCM10007940_40320</name>
</gene>
<dbReference type="Pfam" id="PF14520">
    <property type="entry name" value="HHH_5"/>
    <property type="match status" value="2"/>
</dbReference>
<keyword evidence="2" id="KW-0472">Membrane</keyword>
<keyword evidence="4" id="KW-1185">Reference proteome</keyword>
<dbReference type="EMBL" id="BSOH01000027">
    <property type="protein sequence ID" value="GLR19416.1"/>
    <property type="molecule type" value="Genomic_DNA"/>
</dbReference>
<reference evidence="3" key="1">
    <citation type="journal article" date="2014" name="Int. J. Syst. Evol. Microbiol.">
        <title>Complete genome sequence of Corynebacterium casei LMG S-19264T (=DSM 44701T), isolated from a smear-ripened cheese.</title>
        <authorList>
            <consortium name="US DOE Joint Genome Institute (JGI-PGF)"/>
            <person name="Walter F."/>
            <person name="Albersmeier A."/>
            <person name="Kalinowski J."/>
            <person name="Ruckert C."/>
        </authorList>
    </citation>
    <scope>NUCLEOTIDE SEQUENCE</scope>
    <source>
        <strain evidence="3">NBRC 108769</strain>
    </source>
</reference>
<evidence type="ECO:0008006" key="5">
    <source>
        <dbReference type="Google" id="ProtNLM"/>
    </source>
</evidence>
<sequence length="311" mass="33975">MIYLAFSFCDLELWQVGLSWLLPFLLGLLLGWAIWAKYKKIKEQLEDDIRGLKKKIKGLEEDLVNCRHHGTELDSEVSLLKGQLREKNLKISTLEASLEAANKKASVKAASASVVAGAVTGLAASGKSDKKKDDLKKIEGIGPKVEKLLNEDKIRTYNDLADSKKSKLRKILDAGGPKYQIIKPDTWPEQAALARDGKWGELEDLQKILVGGIRPTGAGIIAGAAAAKDDLKKVEGIGPKIEGLLNSDGINTFAELAGSEMSRLQRILDDAGPRYRISKPDTWAEQAALARDGKWDELAILQGQLKGGRKV</sequence>
<organism evidence="3 4">
    <name type="scientific">Portibacter lacus</name>
    <dbReference type="NCBI Taxonomy" id="1099794"/>
    <lineage>
        <taxon>Bacteria</taxon>
        <taxon>Pseudomonadati</taxon>
        <taxon>Bacteroidota</taxon>
        <taxon>Saprospiria</taxon>
        <taxon>Saprospirales</taxon>
        <taxon>Haliscomenobacteraceae</taxon>
        <taxon>Portibacter</taxon>
    </lineage>
</organism>
<evidence type="ECO:0000256" key="2">
    <source>
        <dbReference type="SAM" id="Phobius"/>
    </source>
</evidence>
<proteinExistence type="predicted"/>
<evidence type="ECO:0000256" key="1">
    <source>
        <dbReference type="SAM" id="Coils"/>
    </source>
</evidence>